<keyword evidence="4" id="KW-1185">Reference proteome</keyword>
<dbReference type="PANTHER" id="PTHR36091:SF2">
    <property type="entry name" value="AMINOGLYCOSIDE PHOSPHOTRANSFERASE DOMAIN-CONTAINING PROTEIN"/>
    <property type="match status" value="1"/>
</dbReference>
<sequence>MVRLRCSNIPSLRLLAAEVSSSLLRPRCPLNPSFTRNLTTTTTDRLPSRRLSNRPDPKSLMMDLENEIFNYTTGRFLANEAHHLRERRRVFDIPGLFKIIAKAMSCETEQIVDFRKLGEGGLNRVFLITLDTEFQLVARIPYPLLVPKAYAVASEVATMDFLRSRGLPIPEVYAYSFTSNNEAETEYILMEYVKGTDLIQIWSGLKEDEIIFLMDQLAKVESIMMSISFPAGGSIYYASDLKELSGNEGILLDEQVESIALEKKRFCIGPDVSVPLWYGRREQLNVFRGPYEDAKSVLVAGAKKELAYLEQFGAPRAPYQRFRREYYKYEKQTPSDHVKNLGHYLRLAPSLVPDDDSLSAFCIRHPDLTDSNLRVSTDSGGLQILSVLDWQHAAVLPLFLHAGMPEFIQNEEDDLSQKMVKPELPDDFDKLPEEDQDRERELFRRRLVHYHYNLSTATHNRIHHKGLVYPLNPFRRRIFIHATAMWEGETIKLLYALIDLVLGWEDIATDGTPCPVVFTEKEIVAAEELYQALGNAERGERWLRENVGYGEETWVLAAHYEAAKAFGQEVKRRTLKACAEDEETTKEAYAVIEANWPLDDMDEEELEEYK</sequence>
<feature type="region of interest" description="Disordered" evidence="1">
    <location>
        <begin position="34"/>
        <end position="57"/>
    </location>
</feature>
<dbReference type="InterPro" id="IPR002575">
    <property type="entry name" value="Aminoglycoside_PTrfase"/>
</dbReference>
<dbReference type="OrthoDB" id="2831558at2759"/>
<dbReference type="InterPro" id="IPR051035">
    <property type="entry name" value="Mito_inheritance_9"/>
</dbReference>
<comment type="caution">
    <text evidence="3">The sequence shown here is derived from an EMBL/GenBank/DDBJ whole genome shotgun (WGS) entry which is preliminary data.</text>
</comment>
<dbReference type="Proteomes" id="UP000736335">
    <property type="component" value="Unassembled WGS sequence"/>
</dbReference>
<keyword evidence="3" id="KW-0808">Transferase</keyword>
<evidence type="ECO:0000259" key="2">
    <source>
        <dbReference type="Pfam" id="PF01636"/>
    </source>
</evidence>
<protein>
    <submittedName>
        <fullName evidence="3">Kinase-like domain-containing protein</fullName>
    </submittedName>
</protein>
<dbReference type="Gene3D" id="3.30.200.20">
    <property type="entry name" value="Phosphorylase Kinase, domain 1"/>
    <property type="match status" value="1"/>
</dbReference>
<name>A0A9P6HCS1_9AGAM</name>
<gene>
    <name evidence="3" type="ORF">BJ322DRAFT_1067660</name>
</gene>
<evidence type="ECO:0000256" key="1">
    <source>
        <dbReference type="SAM" id="MobiDB-lite"/>
    </source>
</evidence>
<dbReference type="AlphaFoldDB" id="A0A9P6HCS1"/>
<dbReference type="GO" id="GO:0016301">
    <property type="term" value="F:kinase activity"/>
    <property type="evidence" value="ECO:0007669"/>
    <property type="project" value="UniProtKB-KW"/>
</dbReference>
<evidence type="ECO:0000313" key="4">
    <source>
        <dbReference type="Proteomes" id="UP000736335"/>
    </source>
</evidence>
<dbReference type="InterPro" id="IPR011009">
    <property type="entry name" value="Kinase-like_dom_sf"/>
</dbReference>
<dbReference type="GO" id="GO:0005739">
    <property type="term" value="C:mitochondrion"/>
    <property type="evidence" value="ECO:0007669"/>
    <property type="project" value="TreeGrafter"/>
</dbReference>
<proteinExistence type="predicted"/>
<dbReference type="SUPFAM" id="SSF56112">
    <property type="entry name" value="Protein kinase-like (PK-like)"/>
    <property type="match status" value="1"/>
</dbReference>
<reference evidence="3" key="2">
    <citation type="submission" date="2020-11" db="EMBL/GenBank/DDBJ databases">
        <authorList>
            <consortium name="DOE Joint Genome Institute"/>
            <person name="Kuo A."/>
            <person name="Miyauchi S."/>
            <person name="Kiss E."/>
            <person name="Drula E."/>
            <person name="Kohler A."/>
            <person name="Sanchez-Garcia M."/>
            <person name="Andreopoulos B."/>
            <person name="Barry K.W."/>
            <person name="Bonito G."/>
            <person name="Buee M."/>
            <person name="Carver A."/>
            <person name="Chen C."/>
            <person name="Cichocki N."/>
            <person name="Clum A."/>
            <person name="Culley D."/>
            <person name="Crous P.W."/>
            <person name="Fauchery L."/>
            <person name="Girlanda M."/>
            <person name="Hayes R."/>
            <person name="Keri Z."/>
            <person name="Labutti K."/>
            <person name="Lipzen A."/>
            <person name="Lombard V."/>
            <person name="Magnuson J."/>
            <person name="Maillard F."/>
            <person name="Morin E."/>
            <person name="Murat C."/>
            <person name="Nolan M."/>
            <person name="Ohm R."/>
            <person name="Pangilinan J."/>
            <person name="Pereira M."/>
            <person name="Perotto S."/>
            <person name="Peter M."/>
            <person name="Riley R."/>
            <person name="Sitrit Y."/>
            <person name="Stielow B."/>
            <person name="Szollosi G."/>
            <person name="Zifcakova L."/>
            <person name="Stursova M."/>
            <person name="Spatafora J.W."/>
            <person name="Tedersoo L."/>
            <person name="Vaario L.-M."/>
            <person name="Yamada A."/>
            <person name="Yan M."/>
            <person name="Wang P."/>
            <person name="Xu J."/>
            <person name="Bruns T."/>
            <person name="Baldrian P."/>
            <person name="Vilgalys R."/>
            <person name="Henrissat B."/>
            <person name="Grigoriev I.V."/>
            <person name="Hibbett D."/>
            <person name="Nagy L.G."/>
            <person name="Martin F.M."/>
        </authorList>
    </citation>
    <scope>NUCLEOTIDE SEQUENCE</scope>
    <source>
        <strain evidence="3">UH-Tt-Lm1</strain>
    </source>
</reference>
<dbReference type="PANTHER" id="PTHR36091">
    <property type="entry name" value="ALTERED INHERITANCE OF MITOCHONDRIA PROTEIN 9, MITOCHONDRIAL"/>
    <property type="match status" value="1"/>
</dbReference>
<dbReference type="EMBL" id="WIUZ02000009">
    <property type="protein sequence ID" value="KAF9783936.1"/>
    <property type="molecule type" value="Genomic_DNA"/>
</dbReference>
<keyword evidence="3" id="KW-0418">Kinase</keyword>
<dbReference type="Pfam" id="PF01636">
    <property type="entry name" value="APH"/>
    <property type="match status" value="1"/>
</dbReference>
<feature type="compositionally biased region" description="Low complexity" evidence="1">
    <location>
        <begin position="34"/>
        <end position="45"/>
    </location>
</feature>
<organism evidence="3 4">
    <name type="scientific">Thelephora terrestris</name>
    <dbReference type="NCBI Taxonomy" id="56493"/>
    <lineage>
        <taxon>Eukaryota</taxon>
        <taxon>Fungi</taxon>
        <taxon>Dikarya</taxon>
        <taxon>Basidiomycota</taxon>
        <taxon>Agaricomycotina</taxon>
        <taxon>Agaricomycetes</taxon>
        <taxon>Thelephorales</taxon>
        <taxon>Thelephoraceae</taxon>
        <taxon>Thelephora</taxon>
    </lineage>
</organism>
<evidence type="ECO:0000313" key="3">
    <source>
        <dbReference type="EMBL" id="KAF9783936.1"/>
    </source>
</evidence>
<feature type="domain" description="Aminoglycoside phosphotransferase" evidence="2">
    <location>
        <begin position="114"/>
        <end position="395"/>
    </location>
</feature>
<accession>A0A9P6HCS1</accession>
<reference evidence="3" key="1">
    <citation type="journal article" date="2020" name="Nat. Commun.">
        <title>Large-scale genome sequencing of mycorrhizal fungi provides insights into the early evolution of symbiotic traits.</title>
        <authorList>
            <person name="Miyauchi S."/>
            <person name="Kiss E."/>
            <person name="Kuo A."/>
            <person name="Drula E."/>
            <person name="Kohler A."/>
            <person name="Sanchez-Garcia M."/>
            <person name="Morin E."/>
            <person name="Andreopoulos B."/>
            <person name="Barry K.W."/>
            <person name="Bonito G."/>
            <person name="Buee M."/>
            <person name="Carver A."/>
            <person name="Chen C."/>
            <person name="Cichocki N."/>
            <person name="Clum A."/>
            <person name="Culley D."/>
            <person name="Crous P.W."/>
            <person name="Fauchery L."/>
            <person name="Girlanda M."/>
            <person name="Hayes R.D."/>
            <person name="Keri Z."/>
            <person name="LaButti K."/>
            <person name="Lipzen A."/>
            <person name="Lombard V."/>
            <person name="Magnuson J."/>
            <person name="Maillard F."/>
            <person name="Murat C."/>
            <person name="Nolan M."/>
            <person name="Ohm R.A."/>
            <person name="Pangilinan J."/>
            <person name="Pereira M.F."/>
            <person name="Perotto S."/>
            <person name="Peter M."/>
            <person name="Pfister S."/>
            <person name="Riley R."/>
            <person name="Sitrit Y."/>
            <person name="Stielow J.B."/>
            <person name="Szollosi G."/>
            <person name="Zifcakova L."/>
            <person name="Stursova M."/>
            <person name="Spatafora J.W."/>
            <person name="Tedersoo L."/>
            <person name="Vaario L.M."/>
            <person name="Yamada A."/>
            <person name="Yan M."/>
            <person name="Wang P."/>
            <person name="Xu J."/>
            <person name="Bruns T."/>
            <person name="Baldrian P."/>
            <person name="Vilgalys R."/>
            <person name="Dunand C."/>
            <person name="Henrissat B."/>
            <person name="Grigoriev I.V."/>
            <person name="Hibbett D."/>
            <person name="Nagy L.G."/>
            <person name="Martin F.M."/>
        </authorList>
    </citation>
    <scope>NUCLEOTIDE SEQUENCE</scope>
    <source>
        <strain evidence="3">UH-Tt-Lm1</strain>
    </source>
</reference>